<evidence type="ECO:0000313" key="1">
    <source>
        <dbReference type="EMBL" id="CAG8500093.1"/>
    </source>
</evidence>
<gene>
    <name evidence="1" type="ORF">DHETER_LOCUS2967</name>
</gene>
<evidence type="ECO:0000313" key="2">
    <source>
        <dbReference type="Proteomes" id="UP000789702"/>
    </source>
</evidence>
<keyword evidence="2" id="KW-1185">Reference proteome</keyword>
<proteinExistence type="predicted"/>
<accession>A0ACA9KZ69</accession>
<comment type="caution">
    <text evidence="1">The sequence shown here is derived from an EMBL/GenBank/DDBJ whole genome shotgun (WGS) entry which is preliminary data.</text>
</comment>
<reference evidence="1" key="1">
    <citation type="submission" date="2021-06" db="EMBL/GenBank/DDBJ databases">
        <authorList>
            <person name="Kallberg Y."/>
            <person name="Tangrot J."/>
            <person name="Rosling A."/>
        </authorList>
    </citation>
    <scope>NUCLEOTIDE SEQUENCE</scope>
    <source>
        <strain evidence="1">IL203A</strain>
    </source>
</reference>
<protein>
    <submittedName>
        <fullName evidence="1">4854_t:CDS:1</fullName>
    </submittedName>
</protein>
<name>A0ACA9KZ69_9GLOM</name>
<dbReference type="EMBL" id="CAJVPU010002381">
    <property type="protein sequence ID" value="CAG8500093.1"/>
    <property type="molecule type" value="Genomic_DNA"/>
</dbReference>
<sequence>WRLKVEHGRQTWHYLDNDDEIKNWPQSIVDKYWIGLPYQSKTFKKPKTAFEAARNGFEFFKQLQTDDGHWAGEYGGPMFLIPGLVIAMYITHIPIPEIWRIEIIRYLVNKANPVDGGWGLHIEHHSTVFGTALNYVVLRILGLDPDHPVMVKSRATLHKLGGAIGVPSWGKFWLASLNVYDWEGLNPIPPELWLLPYFAPFHPGRFWIHTRVVYLPMGYCYGRRLSAEITPLIEQLRQELYIQPYETINWPKARNNIAEIDLYAPHTKLLKFCNYMLNIYEKLPNIIGLRDISLEESYELIKCEDENTDYLDIAPVNKVLHILCTYYEEGPDSEAFKLAKERLIDYMWLGPEGMLMCGTNGTQVWDTAFAVIAAVETGLADDPSNHQSMIHALEFLDDAQIKKNPKDSKRCYRDNTLGAWGFSTRDQGYNVSDCAALGIKAVLSLQKKLNYTPELVPKERVCQTIDILLSMQNTDGGFASYERTRGLKILEWLNPAEVFGNIMIEYSYPECTSCVLTALNTFHKWYPDYRADEIKKITKNAIKYLYNSQGEDGGWYGSWAICFTYATMFAIQCLESFGETYENSPVVKKGCDFLISKQKKDGGWGESYKSCETGTYVHHKNSQVVNTAWALLALMAGKYPNEEPIRRGIKLIASRQLPTGEWKQEAIEGYFSHVNPLKMLVTVKRFSLLQNSLKKRWLTSYIPPKVRAITFSKYGPPTEVLRAITYQLPPLTPTTIHLKFLASPINPSDINQIEGVYPVRPSFETLGEHEKIAVAGNEGVAQVIGVGDKVEDIKVGDWVVMGKSAFGTWRTHADATPDDVIRIPHEGVGIVRAATLTVNPCSAYQLKDYLKSIGATYVISDKDLQAKNHEFEWDKDIKGKGIALGLNCVCGKGVISMAKLLRHSSPLITYGAMSRQPLTIPASQLIFQDLKFFGYWMSRWGDENPKSKRIEMLNDIIELIKQDKLRDAVCEENIWGVNDKEDVSDDALTHEFLAILKKATEEFRGKKQLIKMI</sequence>
<feature type="non-terminal residue" evidence="1">
    <location>
        <position position="1"/>
    </location>
</feature>
<dbReference type="Proteomes" id="UP000789702">
    <property type="component" value="Unassembled WGS sequence"/>
</dbReference>
<organism evidence="1 2">
    <name type="scientific">Dentiscutata heterogama</name>
    <dbReference type="NCBI Taxonomy" id="1316150"/>
    <lineage>
        <taxon>Eukaryota</taxon>
        <taxon>Fungi</taxon>
        <taxon>Fungi incertae sedis</taxon>
        <taxon>Mucoromycota</taxon>
        <taxon>Glomeromycotina</taxon>
        <taxon>Glomeromycetes</taxon>
        <taxon>Diversisporales</taxon>
        <taxon>Gigasporaceae</taxon>
        <taxon>Dentiscutata</taxon>
    </lineage>
</organism>